<evidence type="ECO:0000259" key="6">
    <source>
        <dbReference type="Pfam" id="PF00892"/>
    </source>
</evidence>
<dbReference type="InterPro" id="IPR000620">
    <property type="entry name" value="EamA_dom"/>
</dbReference>
<feature type="transmembrane region" description="Helical" evidence="5">
    <location>
        <begin position="180"/>
        <end position="201"/>
    </location>
</feature>
<dbReference type="SUPFAM" id="SSF103481">
    <property type="entry name" value="Multidrug resistance efflux transporter EmrE"/>
    <property type="match status" value="2"/>
</dbReference>
<gene>
    <name evidence="7" type="ORF">IAC32_04355</name>
</gene>
<evidence type="ECO:0000313" key="7">
    <source>
        <dbReference type="EMBL" id="MBO8446961.1"/>
    </source>
</evidence>
<feature type="domain" description="EamA" evidence="6">
    <location>
        <begin position="151"/>
        <end position="287"/>
    </location>
</feature>
<evidence type="ECO:0000256" key="3">
    <source>
        <dbReference type="ARBA" id="ARBA00022989"/>
    </source>
</evidence>
<reference evidence="7" key="2">
    <citation type="journal article" date="2021" name="PeerJ">
        <title>Extensive microbial diversity within the chicken gut microbiome revealed by metagenomics and culture.</title>
        <authorList>
            <person name="Gilroy R."/>
            <person name="Ravi A."/>
            <person name="Getino M."/>
            <person name="Pursley I."/>
            <person name="Horton D.L."/>
            <person name="Alikhan N.F."/>
            <person name="Baker D."/>
            <person name="Gharbi K."/>
            <person name="Hall N."/>
            <person name="Watson M."/>
            <person name="Adriaenssens E.M."/>
            <person name="Foster-Nyarko E."/>
            <person name="Jarju S."/>
            <person name="Secka A."/>
            <person name="Antonio M."/>
            <person name="Oren A."/>
            <person name="Chaudhuri R.R."/>
            <person name="La Ragione R."/>
            <person name="Hildebrand F."/>
            <person name="Pallen M.J."/>
        </authorList>
    </citation>
    <scope>NUCLEOTIDE SEQUENCE</scope>
    <source>
        <strain evidence="7">D3-1215</strain>
    </source>
</reference>
<accession>A0A9D9EF35</accession>
<comment type="caution">
    <text evidence="7">The sequence shown here is derived from an EMBL/GenBank/DDBJ whole genome shotgun (WGS) entry which is preliminary data.</text>
</comment>
<evidence type="ECO:0000256" key="2">
    <source>
        <dbReference type="ARBA" id="ARBA00022692"/>
    </source>
</evidence>
<protein>
    <submittedName>
        <fullName evidence="7">EamA family transporter</fullName>
    </submittedName>
</protein>
<dbReference type="Gene3D" id="1.10.3730.20">
    <property type="match status" value="1"/>
</dbReference>
<evidence type="ECO:0000256" key="4">
    <source>
        <dbReference type="ARBA" id="ARBA00023136"/>
    </source>
</evidence>
<sequence length="311" mass="33598">MGNKSKGYILAAIAAAAYGTNPLFALPLYQCGMNPDSVLFFRYLSAVPILGIMLKLRGHDFKLHKNEIVPLVIMGIIVAISSLALFVAYNYMEAGIASTILFVYPIMVAVIMAAIYHEKLTLQTILCIIMALGGIILLYDGGEEGATLSLTGTLIVLGAAFAYSLYIVGINRPIFKHMPTLKVTFYVLLFGVSVFVARFAAGEELILPDSGQWYLWGNVLGLAVVPTAISFICTTLAVQYIGSTPTAILGALEPATAIVIGVAVFGEQLTGRESFGLFMIIIAVTAVVAGGNLPQYMMRFRKMFPRVLHRK</sequence>
<feature type="transmembrane region" description="Helical" evidence="5">
    <location>
        <begin position="275"/>
        <end position="293"/>
    </location>
</feature>
<feature type="transmembrane region" description="Helical" evidence="5">
    <location>
        <begin position="250"/>
        <end position="269"/>
    </location>
</feature>
<proteinExistence type="predicted"/>
<keyword evidence="4 5" id="KW-0472">Membrane</keyword>
<evidence type="ECO:0000313" key="8">
    <source>
        <dbReference type="Proteomes" id="UP000823637"/>
    </source>
</evidence>
<feature type="transmembrane region" description="Helical" evidence="5">
    <location>
        <begin position="7"/>
        <end position="26"/>
    </location>
</feature>
<dbReference type="GO" id="GO:0016020">
    <property type="term" value="C:membrane"/>
    <property type="evidence" value="ECO:0007669"/>
    <property type="project" value="UniProtKB-SubCell"/>
</dbReference>
<comment type="subcellular location">
    <subcellularLocation>
        <location evidence="1">Membrane</location>
        <topology evidence="1">Multi-pass membrane protein</topology>
    </subcellularLocation>
</comment>
<dbReference type="EMBL" id="JADIMR010000065">
    <property type="protein sequence ID" value="MBO8446961.1"/>
    <property type="molecule type" value="Genomic_DNA"/>
</dbReference>
<name>A0A9D9EF35_9BACT</name>
<dbReference type="PANTHER" id="PTHR32322:SF9">
    <property type="entry name" value="AMINO-ACID METABOLITE EFFLUX PUMP-RELATED"/>
    <property type="match status" value="1"/>
</dbReference>
<feature type="transmembrane region" description="Helical" evidence="5">
    <location>
        <begin position="38"/>
        <end position="56"/>
    </location>
</feature>
<feature type="transmembrane region" description="Helical" evidence="5">
    <location>
        <begin position="95"/>
        <end position="115"/>
    </location>
</feature>
<feature type="transmembrane region" description="Helical" evidence="5">
    <location>
        <begin position="122"/>
        <end position="139"/>
    </location>
</feature>
<dbReference type="InterPro" id="IPR050638">
    <property type="entry name" value="AA-Vitamin_Transporters"/>
</dbReference>
<evidence type="ECO:0000256" key="1">
    <source>
        <dbReference type="ARBA" id="ARBA00004141"/>
    </source>
</evidence>
<feature type="transmembrane region" description="Helical" evidence="5">
    <location>
        <begin position="145"/>
        <end position="168"/>
    </location>
</feature>
<dbReference type="AlphaFoldDB" id="A0A9D9EF35"/>
<dbReference type="Proteomes" id="UP000823637">
    <property type="component" value="Unassembled WGS sequence"/>
</dbReference>
<keyword evidence="3 5" id="KW-1133">Transmembrane helix</keyword>
<feature type="transmembrane region" description="Helical" evidence="5">
    <location>
        <begin position="213"/>
        <end position="238"/>
    </location>
</feature>
<organism evidence="7 8">
    <name type="scientific">Candidatus Enterocola intestinipullorum</name>
    <dbReference type="NCBI Taxonomy" id="2840783"/>
    <lineage>
        <taxon>Bacteria</taxon>
        <taxon>Pseudomonadati</taxon>
        <taxon>Bacteroidota</taxon>
        <taxon>Bacteroidia</taxon>
        <taxon>Bacteroidales</taxon>
        <taxon>Candidatus Enterocola</taxon>
    </lineage>
</organism>
<dbReference type="InterPro" id="IPR037185">
    <property type="entry name" value="EmrE-like"/>
</dbReference>
<reference evidence="7" key="1">
    <citation type="submission" date="2020-10" db="EMBL/GenBank/DDBJ databases">
        <authorList>
            <person name="Gilroy R."/>
        </authorList>
    </citation>
    <scope>NUCLEOTIDE SEQUENCE</scope>
    <source>
        <strain evidence="7">D3-1215</strain>
    </source>
</reference>
<feature type="domain" description="EamA" evidence="6">
    <location>
        <begin position="6"/>
        <end position="139"/>
    </location>
</feature>
<keyword evidence="2 5" id="KW-0812">Transmembrane</keyword>
<evidence type="ECO:0000256" key="5">
    <source>
        <dbReference type="SAM" id="Phobius"/>
    </source>
</evidence>
<dbReference type="Pfam" id="PF00892">
    <property type="entry name" value="EamA"/>
    <property type="match status" value="2"/>
</dbReference>
<feature type="transmembrane region" description="Helical" evidence="5">
    <location>
        <begin position="68"/>
        <end position="89"/>
    </location>
</feature>
<dbReference type="PANTHER" id="PTHR32322">
    <property type="entry name" value="INNER MEMBRANE TRANSPORTER"/>
    <property type="match status" value="1"/>
</dbReference>